<dbReference type="InterPro" id="IPR051938">
    <property type="entry name" value="Apopto_cytoskel_mod"/>
</dbReference>
<dbReference type="PROSITE" id="PS00636">
    <property type="entry name" value="DNAJ_1"/>
    <property type="match status" value="1"/>
</dbReference>
<evidence type="ECO:0000313" key="5">
    <source>
        <dbReference type="Proteomes" id="UP000027361"/>
    </source>
</evidence>
<dbReference type="SMART" id="SM00271">
    <property type="entry name" value="DnaJ"/>
    <property type="match status" value="1"/>
</dbReference>
<dbReference type="Pfam" id="PF00226">
    <property type="entry name" value="DnaJ"/>
    <property type="match status" value="1"/>
</dbReference>
<dbReference type="OrthoDB" id="445556at2759"/>
<evidence type="ECO:0000313" key="4">
    <source>
        <dbReference type="EMBL" id="KDN35977.1"/>
    </source>
</evidence>
<dbReference type="PANTHER" id="PTHR44145">
    <property type="entry name" value="DNAJ HOMOLOG SUBFAMILY A MEMBER 3, MITOCHONDRIAL"/>
    <property type="match status" value="1"/>
</dbReference>
<feature type="region of interest" description="Disordered" evidence="2">
    <location>
        <begin position="288"/>
        <end position="315"/>
    </location>
</feature>
<dbReference type="Gene3D" id="1.10.287.110">
    <property type="entry name" value="DnaJ domain"/>
    <property type="match status" value="1"/>
</dbReference>
<organism evidence="4 5">
    <name type="scientific">Tilletiaria anomala (strain ATCC 24038 / CBS 436.72 / UBC 951)</name>
    <dbReference type="NCBI Taxonomy" id="1037660"/>
    <lineage>
        <taxon>Eukaryota</taxon>
        <taxon>Fungi</taxon>
        <taxon>Dikarya</taxon>
        <taxon>Basidiomycota</taxon>
        <taxon>Ustilaginomycotina</taxon>
        <taxon>Exobasidiomycetes</taxon>
        <taxon>Georgefischeriales</taxon>
        <taxon>Tilletiariaceae</taxon>
        <taxon>Tilletiaria</taxon>
    </lineage>
</organism>
<feature type="region of interest" description="Disordered" evidence="2">
    <location>
        <begin position="220"/>
        <end position="245"/>
    </location>
</feature>
<dbReference type="Proteomes" id="UP000027361">
    <property type="component" value="Unassembled WGS sequence"/>
</dbReference>
<keyword evidence="1" id="KW-0143">Chaperone</keyword>
<name>A0A066V2Q1_TILAU</name>
<dbReference type="EMBL" id="JMSN01000186">
    <property type="protein sequence ID" value="KDN35977.1"/>
    <property type="molecule type" value="Genomic_DNA"/>
</dbReference>
<evidence type="ECO:0000256" key="1">
    <source>
        <dbReference type="ARBA" id="ARBA00023186"/>
    </source>
</evidence>
<feature type="domain" description="J" evidence="3">
    <location>
        <begin position="100"/>
        <end position="165"/>
    </location>
</feature>
<dbReference type="PANTHER" id="PTHR44145:SF3">
    <property type="entry name" value="DNAJ HOMOLOG SUBFAMILY A MEMBER 3, MITOCHONDRIAL"/>
    <property type="match status" value="1"/>
</dbReference>
<accession>A0A066V2Q1</accession>
<dbReference type="STRING" id="1037660.A0A066V2Q1"/>
<feature type="region of interest" description="Disordered" evidence="2">
    <location>
        <begin position="151"/>
        <end position="183"/>
    </location>
</feature>
<dbReference type="PROSITE" id="PS50076">
    <property type="entry name" value="DNAJ_2"/>
    <property type="match status" value="1"/>
</dbReference>
<proteinExistence type="predicted"/>
<feature type="compositionally biased region" description="Basic and acidic residues" evidence="2">
    <location>
        <begin position="154"/>
        <end position="165"/>
    </location>
</feature>
<dbReference type="InParanoid" id="A0A066V2Q1"/>
<gene>
    <name evidence="4" type="ORF">K437DRAFT_260258</name>
</gene>
<dbReference type="CDD" id="cd06257">
    <property type="entry name" value="DnaJ"/>
    <property type="match status" value="1"/>
</dbReference>
<dbReference type="InterPro" id="IPR036869">
    <property type="entry name" value="J_dom_sf"/>
</dbReference>
<evidence type="ECO:0000256" key="2">
    <source>
        <dbReference type="SAM" id="MobiDB-lite"/>
    </source>
</evidence>
<reference evidence="4 5" key="1">
    <citation type="submission" date="2014-05" db="EMBL/GenBank/DDBJ databases">
        <title>Draft genome sequence of a rare smut relative, Tilletiaria anomala UBC 951.</title>
        <authorList>
            <consortium name="DOE Joint Genome Institute"/>
            <person name="Toome M."/>
            <person name="Kuo A."/>
            <person name="Henrissat B."/>
            <person name="Lipzen A."/>
            <person name="Tritt A."/>
            <person name="Yoshinaga Y."/>
            <person name="Zane M."/>
            <person name="Barry K."/>
            <person name="Grigoriev I.V."/>
            <person name="Spatafora J.W."/>
            <person name="Aimea M.C."/>
        </authorList>
    </citation>
    <scope>NUCLEOTIDE SEQUENCE [LARGE SCALE GENOMIC DNA]</scope>
    <source>
        <strain evidence="4 5">UBC 951</strain>
    </source>
</reference>
<feature type="compositionally biased region" description="Low complexity" evidence="2">
    <location>
        <begin position="166"/>
        <end position="183"/>
    </location>
</feature>
<dbReference type="PRINTS" id="PR00625">
    <property type="entry name" value="JDOMAIN"/>
</dbReference>
<sequence length="354" mass="38674">MVAEARQALRLATRRSPSEFIGWNLTNVRLASSLALTPIPSKACRAKLLWWELRNGARVPFVRGRRPQLQSPPKATVGSDASRQAAAFHSSARRRARPLDFYSILEVGKDASQREIKISFYQLSKKYHPDVNQTDESAKAKFQQVSEAYATLGDQRKRREYDSRLRASSSPSVRSSSGGSSSGYGAASAYQGYTYDPEANANRRARASYAWDYQRRRADSVRSARGAARHRPSKESDATFSSSSFNSSARGAAAAGFGFGNGGVDTNTGDAARSKLFEELAARERRKEQAFSARGFGSGSSTAGSAAGKKNEGSGSGPVWRFIQVAGVFWIIIMIGNKVSHKDSAANHRRSEKR</sequence>
<evidence type="ECO:0000259" key="3">
    <source>
        <dbReference type="PROSITE" id="PS50076"/>
    </source>
</evidence>
<dbReference type="AlphaFoldDB" id="A0A066V2Q1"/>
<dbReference type="SUPFAM" id="SSF46565">
    <property type="entry name" value="Chaperone J-domain"/>
    <property type="match status" value="1"/>
</dbReference>
<dbReference type="GeneID" id="25265501"/>
<dbReference type="RefSeq" id="XP_013239912.1">
    <property type="nucleotide sequence ID" value="XM_013384458.1"/>
</dbReference>
<protein>
    <submittedName>
        <fullName evidence="4">DnaJ-domain-containing protein</fullName>
    </submittedName>
</protein>
<keyword evidence="5" id="KW-1185">Reference proteome</keyword>
<dbReference type="InterPro" id="IPR001623">
    <property type="entry name" value="DnaJ_domain"/>
</dbReference>
<dbReference type="InterPro" id="IPR018253">
    <property type="entry name" value="DnaJ_domain_CS"/>
</dbReference>
<feature type="compositionally biased region" description="Low complexity" evidence="2">
    <location>
        <begin position="290"/>
        <end position="308"/>
    </location>
</feature>
<comment type="caution">
    <text evidence="4">The sequence shown here is derived from an EMBL/GenBank/DDBJ whole genome shotgun (WGS) entry which is preliminary data.</text>
</comment>
<dbReference type="HOGENOM" id="CLU_783433_0_0_1"/>